<sequence>MSCGKLSQALLVSVLIGLLGSCAIDLPQASGEASPVLTQSGGQQLPISAIATLNQTRIELEVAATPEQQEIGLMYRSSLADNRGMLFPFNPARPVSFWMKNCLIPLDIIFIRLGRVVAIAAEAPPCAADPCPFYNSGKPVDQVIELRAGRAAELGLKPGDRVEVQYLQSK</sequence>
<dbReference type="Pfam" id="PF02643">
    <property type="entry name" value="DUF192"/>
    <property type="match status" value="1"/>
</dbReference>
<dbReference type="Gene3D" id="2.60.120.1140">
    <property type="entry name" value="Protein of unknown function DUF192"/>
    <property type="match status" value="1"/>
</dbReference>
<dbReference type="PANTHER" id="PTHR37953:SF1">
    <property type="entry name" value="UPF0127 PROTEIN MJ1496"/>
    <property type="match status" value="1"/>
</dbReference>
<accession>B8HN75</accession>
<evidence type="ECO:0000256" key="1">
    <source>
        <dbReference type="SAM" id="SignalP"/>
    </source>
</evidence>
<dbReference type="PROSITE" id="PS51257">
    <property type="entry name" value="PROKAR_LIPOPROTEIN"/>
    <property type="match status" value="1"/>
</dbReference>
<reference evidence="2" key="1">
    <citation type="submission" date="2009-01" db="EMBL/GenBank/DDBJ databases">
        <title>Complete sequence of chromosome Cyanothece sp. PCC 7425.</title>
        <authorList>
            <consortium name="US DOE Joint Genome Institute"/>
            <person name="Lucas S."/>
            <person name="Copeland A."/>
            <person name="Lapidus A."/>
            <person name="Glavina del Rio T."/>
            <person name="Dalin E."/>
            <person name="Tice H."/>
            <person name="Bruce D."/>
            <person name="Goodwin L."/>
            <person name="Pitluck S."/>
            <person name="Sims D."/>
            <person name="Meineke L."/>
            <person name="Brettin T."/>
            <person name="Detter J.C."/>
            <person name="Han C."/>
            <person name="Larimer F."/>
            <person name="Land M."/>
            <person name="Hauser L."/>
            <person name="Kyrpides N."/>
            <person name="Ovchinnikova G."/>
            <person name="Liberton M."/>
            <person name="Stoeckel J."/>
            <person name="Banerjee A."/>
            <person name="Singh A."/>
            <person name="Page L."/>
            <person name="Sato H."/>
            <person name="Zhao L."/>
            <person name="Sherman L."/>
            <person name="Pakrasi H."/>
            <person name="Richardson P."/>
        </authorList>
    </citation>
    <scope>NUCLEOTIDE SEQUENCE</scope>
    <source>
        <strain evidence="2">PCC 7425</strain>
    </source>
</reference>
<proteinExistence type="predicted"/>
<name>B8HN75_CYAP4</name>
<feature type="signal peptide" evidence="1">
    <location>
        <begin position="1"/>
        <end position="23"/>
    </location>
</feature>
<dbReference type="HOGENOM" id="CLU_097039_2_0_3"/>
<dbReference type="eggNOG" id="COG1430">
    <property type="taxonomic scope" value="Bacteria"/>
</dbReference>
<dbReference type="AlphaFoldDB" id="B8HN75"/>
<protein>
    <recommendedName>
        <fullName evidence="3">DUF192 domain-containing protein</fullName>
    </recommendedName>
</protein>
<organism evidence="2">
    <name type="scientific">Cyanothece sp. (strain PCC 7425 / ATCC 29141)</name>
    <dbReference type="NCBI Taxonomy" id="395961"/>
    <lineage>
        <taxon>Bacteria</taxon>
        <taxon>Bacillati</taxon>
        <taxon>Cyanobacteriota</taxon>
        <taxon>Cyanophyceae</taxon>
        <taxon>Gomontiellales</taxon>
        <taxon>Cyanothecaceae</taxon>
        <taxon>Cyanothece</taxon>
    </lineage>
</organism>
<dbReference type="STRING" id="395961.Cyan7425_4902"/>
<dbReference type="EMBL" id="CP001344">
    <property type="protein sequence ID" value="ACL47202.1"/>
    <property type="molecule type" value="Genomic_DNA"/>
</dbReference>
<evidence type="ECO:0000313" key="2">
    <source>
        <dbReference type="EMBL" id="ACL47202.1"/>
    </source>
</evidence>
<gene>
    <name evidence="2" type="ordered locus">Cyan7425_4902</name>
</gene>
<keyword evidence="1" id="KW-0732">Signal</keyword>
<feature type="chain" id="PRO_5002873572" description="DUF192 domain-containing protein" evidence="1">
    <location>
        <begin position="24"/>
        <end position="170"/>
    </location>
</feature>
<dbReference type="InterPro" id="IPR003795">
    <property type="entry name" value="DUF192"/>
</dbReference>
<dbReference type="KEGG" id="cyn:Cyan7425_4902"/>
<dbReference type="PANTHER" id="PTHR37953">
    <property type="entry name" value="UPF0127 PROTEIN MJ1496"/>
    <property type="match status" value="1"/>
</dbReference>
<dbReference type="OrthoDB" id="9808290at2"/>
<evidence type="ECO:0008006" key="3">
    <source>
        <dbReference type="Google" id="ProtNLM"/>
    </source>
</evidence>
<dbReference type="InterPro" id="IPR038695">
    <property type="entry name" value="Saro_0823-like_sf"/>
</dbReference>